<dbReference type="SMART" id="SM00208">
    <property type="entry name" value="TNFR"/>
    <property type="match status" value="1"/>
</dbReference>
<dbReference type="InterPro" id="IPR001368">
    <property type="entry name" value="TNFR/NGFR_Cys_rich_reg"/>
</dbReference>
<keyword evidence="2" id="KW-1133">Transmembrane helix</keyword>
<feature type="transmembrane region" description="Helical" evidence="2">
    <location>
        <begin position="66"/>
        <end position="86"/>
    </location>
</feature>
<feature type="repeat" description="TNFR-Cys" evidence="1">
    <location>
        <begin position="104"/>
        <end position="142"/>
    </location>
</feature>
<name>A0A3P8T8T5_AMPPE</name>
<keyword evidence="2" id="KW-0472">Membrane</keyword>
<protein>
    <submittedName>
        <fullName evidence="4">IGF-like family receptor 1</fullName>
    </submittedName>
</protein>
<dbReference type="Pfam" id="PF00020">
    <property type="entry name" value="TNFR_c6"/>
    <property type="match status" value="1"/>
</dbReference>
<dbReference type="SUPFAM" id="SSF47986">
    <property type="entry name" value="DEATH domain"/>
    <property type="match status" value="1"/>
</dbReference>
<evidence type="ECO:0000259" key="3">
    <source>
        <dbReference type="PROSITE" id="PS50050"/>
    </source>
</evidence>
<evidence type="ECO:0000256" key="2">
    <source>
        <dbReference type="SAM" id="Phobius"/>
    </source>
</evidence>
<dbReference type="InterPro" id="IPR042355">
    <property type="entry name" value="IGFLR1"/>
</dbReference>
<dbReference type="Gene3D" id="1.10.533.10">
    <property type="entry name" value="Death Domain, Fas"/>
    <property type="match status" value="1"/>
</dbReference>
<feature type="transmembrane region" description="Helical" evidence="2">
    <location>
        <begin position="169"/>
        <end position="200"/>
    </location>
</feature>
<dbReference type="PANTHER" id="PTHR14657:SF2">
    <property type="entry name" value="IGF-LIKE FAMILY RECEPTOR 1"/>
    <property type="match status" value="1"/>
</dbReference>
<dbReference type="GO" id="GO:0005886">
    <property type="term" value="C:plasma membrane"/>
    <property type="evidence" value="ECO:0007669"/>
    <property type="project" value="TreeGrafter"/>
</dbReference>
<feature type="transmembrane region" description="Helical" evidence="2">
    <location>
        <begin position="36"/>
        <end position="59"/>
    </location>
</feature>
<accession>A0A3P8T8T5</accession>
<proteinExistence type="predicted"/>
<evidence type="ECO:0000313" key="4">
    <source>
        <dbReference type="Ensembl" id="ENSAPEP00000020819.1"/>
    </source>
</evidence>
<sequence>MGPIKRCPDPTTRWDPISRQCILCNIRPGGSKYYIILYYIILYYIILYYIILYCIILYCIILYCIILYYIMLYYIIFFINIGFDLIDHCGHDDYGSSHQAPHKRCKPDTFNDGSSPYCKPCSMCASGHVQVTPCNATTDIVCSDMSSCSTCQTESPTIKWKDTLLHLNLYLTLTFAVFAGAAPLAILISIMLAALLAFILKMKRKRGSCKLKVNDHNILSAPLQMVLDNLDVLEELVILLDPETHGIKNTKHLASLCSFPSTWVTYTYSMKESKSPLKALLEAVSSKNPDWTVGHLAKLLRHMERNDAIAALAKLR</sequence>
<dbReference type="OMA" id="CILCNIR"/>
<dbReference type="Ensembl" id="ENSAPET00000021371.1">
    <property type="protein sequence ID" value="ENSAPEP00000020819.1"/>
    <property type="gene ID" value="ENSAPEG00000014859.1"/>
</dbReference>
<dbReference type="InterPro" id="IPR011029">
    <property type="entry name" value="DEATH-like_dom_sf"/>
</dbReference>
<reference evidence="4 5" key="1">
    <citation type="submission" date="2018-03" db="EMBL/GenBank/DDBJ databases">
        <title>Finding Nemo's genes: A chromosome-scale reference assembly of the genome of the orange clownfish Amphiprion percula.</title>
        <authorList>
            <person name="Lehmann R."/>
        </authorList>
    </citation>
    <scope>NUCLEOTIDE SEQUENCE</scope>
</reference>
<feature type="disulfide bond" evidence="1">
    <location>
        <begin position="124"/>
        <end position="142"/>
    </location>
</feature>
<dbReference type="PROSITE" id="PS00652">
    <property type="entry name" value="TNFR_NGFR_1"/>
    <property type="match status" value="1"/>
</dbReference>
<dbReference type="GeneTree" id="ENSGT00390000005702"/>
<feature type="domain" description="TNFR-Cys" evidence="3">
    <location>
        <begin position="104"/>
        <end position="142"/>
    </location>
</feature>
<keyword evidence="2" id="KW-0812">Transmembrane</keyword>
<dbReference type="STRING" id="161767.ENSAPEP00000020819"/>
<dbReference type="Proteomes" id="UP000265080">
    <property type="component" value="Chromosome 7"/>
</dbReference>
<reference evidence="4" key="2">
    <citation type="submission" date="2025-08" db="UniProtKB">
        <authorList>
            <consortium name="Ensembl"/>
        </authorList>
    </citation>
    <scope>IDENTIFICATION</scope>
</reference>
<dbReference type="PANTHER" id="PTHR14657">
    <property type="entry name" value="IGF-LIKE FAMILY RECEPTOR 1"/>
    <property type="match status" value="1"/>
</dbReference>
<organism evidence="4 5">
    <name type="scientific">Amphiprion percula</name>
    <name type="common">Orange clownfish</name>
    <name type="synonym">Lutjanus percula</name>
    <dbReference type="NCBI Taxonomy" id="161767"/>
    <lineage>
        <taxon>Eukaryota</taxon>
        <taxon>Metazoa</taxon>
        <taxon>Chordata</taxon>
        <taxon>Craniata</taxon>
        <taxon>Vertebrata</taxon>
        <taxon>Euteleostomi</taxon>
        <taxon>Actinopterygii</taxon>
        <taxon>Neopterygii</taxon>
        <taxon>Teleostei</taxon>
        <taxon>Neoteleostei</taxon>
        <taxon>Acanthomorphata</taxon>
        <taxon>Ovalentaria</taxon>
        <taxon>Pomacentridae</taxon>
        <taxon>Amphiprion</taxon>
    </lineage>
</organism>
<keyword evidence="1" id="KW-1015">Disulfide bond</keyword>
<evidence type="ECO:0000256" key="1">
    <source>
        <dbReference type="PROSITE-ProRule" id="PRU00206"/>
    </source>
</evidence>
<dbReference type="PROSITE" id="PS50050">
    <property type="entry name" value="TNFR_NGFR_2"/>
    <property type="match status" value="1"/>
</dbReference>
<dbReference type="AlphaFoldDB" id="A0A3P8T8T5"/>
<keyword evidence="5" id="KW-1185">Reference proteome</keyword>
<feature type="disulfide bond" evidence="1">
    <location>
        <begin position="121"/>
        <end position="134"/>
    </location>
</feature>
<dbReference type="Gene3D" id="2.10.50.10">
    <property type="entry name" value="Tumor Necrosis Factor Receptor, subunit A, domain 2"/>
    <property type="match status" value="1"/>
</dbReference>
<reference evidence="4" key="3">
    <citation type="submission" date="2025-09" db="UniProtKB">
        <authorList>
            <consortium name="Ensembl"/>
        </authorList>
    </citation>
    <scope>IDENTIFICATION</scope>
</reference>
<evidence type="ECO:0000313" key="5">
    <source>
        <dbReference type="Proteomes" id="UP000265080"/>
    </source>
</evidence>
<comment type="caution">
    <text evidence="1">Lacks conserved residue(s) required for the propagation of feature annotation.</text>
</comment>